<evidence type="ECO:0000259" key="11">
    <source>
        <dbReference type="Pfam" id="PF06762"/>
    </source>
</evidence>
<feature type="chain" id="PRO_5022871683" description="Lipase maturation factor 2" evidence="10">
    <location>
        <begin position="37"/>
        <end position="702"/>
    </location>
</feature>
<evidence type="ECO:0000256" key="10">
    <source>
        <dbReference type="SAM" id="SignalP"/>
    </source>
</evidence>
<dbReference type="Pfam" id="PF06762">
    <property type="entry name" value="LMF1"/>
    <property type="match status" value="1"/>
</dbReference>
<feature type="signal peptide" evidence="10">
    <location>
        <begin position="1"/>
        <end position="36"/>
    </location>
</feature>
<evidence type="ECO:0000256" key="2">
    <source>
        <dbReference type="ARBA" id="ARBA00005512"/>
    </source>
</evidence>
<evidence type="ECO:0000256" key="9">
    <source>
        <dbReference type="SAM" id="Phobius"/>
    </source>
</evidence>
<dbReference type="Proteomes" id="UP000324907">
    <property type="component" value="Unassembled WGS sequence"/>
</dbReference>
<dbReference type="EMBL" id="VLTL01000007">
    <property type="protein sequence ID" value="KAA0171385.1"/>
    <property type="molecule type" value="Genomic_DNA"/>
</dbReference>
<organism evidence="13 14">
    <name type="scientific">Cafeteria roenbergensis</name>
    <name type="common">Marine flagellate</name>
    <dbReference type="NCBI Taxonomy" id="33653"/>
    <lineage>
        <taxon>Eukaryota</taxon>
        <taxon>Sar</taxon>
        <taxon>Stramenopiles</taxon>
        <taxon>Bigyra</taxon>
        <taxon>Opalozoa</taxon>
        <taxon>Bicosoecida</taxon>
        <taxon>Cafeteriaceae</taxon>
        <taxon>Cafeteria</taxon>
    </lineage>
</organism>
<name>A0A5A8E0U2_CAFRO</name>
<sequence>MWGLLCGCGWSARAADKLLLLIALVAFASLAQQVRGVLGADGIEAVGETLLGFANWKAPDFAPAQVFRVLPTLLWWAPKTGLPFETALEVLLLVGTCTALLGIALGGSTLLFLVLWVAAWLQVLLQLAIVLTGNYNFFNVLTMLLAVYAAMEDPVLPSPPAGPTHGRGHQDAPASLMGRIEAFWTAASRSSVAWAAGIAVNVVVAAAAANSMFLVVDVSRGEPLPWWRAYDLELIPDFEKVMNAFLAFLLPRVFGTLAVLIVVSGLRQAVAVLVWAPRPDATEDVPGEAPLPARDLRLSDAAAALWALLVAAACLVVLGASSHVMAVSLLRGVGTPRTAVPFAPILAERAAKALHNWHVASPYGLFRRMTGVGGLVEDPLTGVKAQLGARPEIVLEGTRDQGRSWHVLPFQHKPTDVERTPTLAIPHQPRLDWQMWFAALGTYQTSPWTLTLADKLLEGSPDVTALLDTERWPFVPASGQCGPSSSETATEASDCVLVPGGKAVLRPLALRARLVQMDFSRLDTPWHRLQLLEPAGGEATLVNQSLSELVSSWALRAFNQAMGTNSAEGDGTRAPWWVAAGAGSASPAGNVGPVQGGTDFLPAITRGHAGIASALTQIRRPRISPAQRATMLAERASCDFASLGEPFRPAGPVATWLCKAVEWGHAVRAWRLDVVALAAALCLMANRLLLGAALPDDVAAAK</sequence>
<keyword evidence="7" id="KW-0325">Glycoprotein</keyword>
<evidence type="ECO:0000256" key="6">
    <source>
        <dbReference type="ARBA" id="ARBA00023136"/>
    </source>
</evidence>
<gene>
    <name evidence="13" type="ORF">FNF28_00876</name>
</gene>
<dbReference type="InterPro" id="IPR057434">
    <property type="entry name" value="LMF1/2_N"/>
</dbReference>
<comment type="caution">
    <text evidence="13">The sequence shown here is derived from an EMBL/GenBank/DDBJ whole genome shotgun (WGS) entry which is preliminary data.</text>
</comment>
<dbReference type="GO" id="GO:0051604">
    <property type="term" value="P:protein maturation"/>
    <property type="evidence" value="ECO:0007669"/>
    <property type="project" value="InterPro"/>
</dbReference>
<dbReference type="AlphaFoldDB" id="A0A5A8E0U2"/>
<proteinExistence type="inferred from homology"/>
<comment type="subcellular location">
    <subcellularLocation>
        <location evidence="1">Endoplasmic reticulum membrane</location>
        <topology evidence="1">Multi-pass membrane protein</topology>
    </subcellularLocation>
</comment>
<comment type="similarity">
    <text evidence="2">Belongs to the lipase maturation factor family.</text>
</comment>
<feature type="transmembrane region" description="Helical" evidence="9">
    <location>
        <begin position="124"/>
        <end position="151"/>
    </location>
</feature>
<dbReference type="Pfam" id="PF25179">
    <property type="entry name" value="LMF1_C"/>
    <property type="match status" value="1"/>
</dbReference>
<feature type="transmembrane region" description="Helical" evidence="9">
    <location>
        <begin position="244"/>
        <end position="266"/>
    </location>
</feature>
<feature type="transmembrane region" description="Helical" evidence="9">
    <location>
        <begin position="301"/>
        <end position="321"/>
    </location>
</feature>
<dbReference type="PANTHER" id="PTHR14463:SF5">
    <property type="entry name" value="LIPASE MATURATION FACTOR 2"/>
    <property type="match status" value="1"/>
</dbReference>
<evidence type="ECO:0000313" key="13">
    <source>
        <dbReference type="EMBL" id="KAA0171385.1"/>
    </source>
</evidence>
<keyword evidence="10" id="KW-0732">Signal</keyword>
<feature type="domain" description="Lipase maturation factor 1/2 C-terminal" evidence="12">
    <location>
        <begin position="388"/>
        <end position="474"/>
    </location>
</feature>
<evidence type="ECO:0000259" key="12">
    <source>
        <dbReference type="Pfam" id="PF25179"/>
    </source>
</evidence>
<keyword evidence="4" id="KW-0256">Endoplasmic reticulum</keyword>
<keyword evidence="3 9" id="KW-0812">Transmembrane</keyword>
<evidence type="ECO:0000256" key="5">
    <source>
        <dbReference type="ARBA" id="ARBA00022989"/>
    </source>
</evidence>
<accession>A0A5A8E0U2</accession>
<dbReference type="InterPro" id="IPR057433">
    <property type="entry name" value="LMF1/2_C"/>
</dbReference>
<evidence type="ECO:0000313" key="14">
    <source>
        <dbReference type="Proteomes" id="UP000324907"/>
    </source>
</evidence>
<evidence type="ECO:0000256" key="8">
    <source>
        <dbReference type="ARBA" id="ARBA00040643"/>
    </source>
</evidence>
<keyword evidence="6 9" id="KW-0472">Membrane</keyword>
<feature type="transmembrane region" description="Helical" evidence="9">
    <location>
        <begin position="192"/>
        <end position="216"/>
    </location>
</feature>
<feature type="transmembrane region" description="Helical" evidence="9">
    <location>
        <begin position="90"/>
        <end position="117"/>
    </location>
</feature>
<reference evidence="13 14" key="1">
    <citation type="submission" date="2019-07" db="EMBL/GenBank/DDBJ databases">
        <title>Genomes of Cafeteria roenbergensis.</title>
        <authorList>
            <person name="Fischer M.G."/>
            <person name="Hackl T."/>
            <person name="Roman M."/>
        </authorList>
    </citation>
    <scope>NUCLEOTIDE SEQUENCE [LARGE SCALE GENOMIC DNA]</scope>
    <source>
        <strain evidence="13 14">RCC970-E3</strain>
    </source>
</reference>
<dbReference type="InterPro" id="IPR009613">
    <property type="entry name" value="LMF"/>
</dbReference>
<dbReference type="PANTHER" id="PTHR14463">
    <property type="entry name" value="LIPASE MATURATION FACTOR"/>
    <property type="match status" value="1"/>
</dbReference>
<evidence type="ECO:0000256" key="4">
    <source>
        <dbReference type="ARBA" id="ARBA00022824"/>
    </source>
</evidence>
<evidence type="ECO:0000256" key="3">
    <source>
        <dbReference type="ARBA" id="ARBA00022692"/>
    </source>
</evidence>
<dbReference type="GO" id="GO:0005789">
    <property type="term" value="C:endoplasmic reticulum membrane"/>
    <property type="evidence" value="ECO:0007669"/>
    <property type="project" value="UniProtKB-SubCell"/>
</dbReference>
<evidence type="ECO:0000256" key="7">
    <source>
        <dbReference type="ARBA" id="ARBA00023180"/>
    </source>
</evidence>
<feature type="domain" description="Lipase maturation factor 1/2 N-terminal" evidence="11">
    <location>
        <begin position="116"/>
        <end position="149"/>
    </location>
</feature>
<protein>
    <recommendedName>
        <fullName evidence="8">Lipase maturation factor 2</fullName>
    </recommendedName>
</protein>
<evidence type="ECO:0000256" key="1">
    <source>
        <dbReference type="ARBA" id="ARBA00004477"/>
    </source>
</evidence>
<keyword evidence="5 9" id="KW-1133">Transmembrane helix</keyword>